<dbReference type="InterPro" id="IPR015414">
    <property type="entry name" value="TMEM64"/>
</dbReference>
<dbReference type="Pfam" id="PF09335">
    <property type="entry name" value="VTT_dom"/>
    <property type="match status" value="1"/>
</dbReference>
<feature type="transmembrane region" description="Helical" evidence="6">
    <location>
        <begin position="107"/>
        <end position="126"/>
    </location>
</feature>
<dbReference type="PANTHER" id="PTHR12677:SF59">
    <property type="entry name" value="GOLGI APPARATUS MEMBRANE PROTEIN TVP38-RELATED"/>
    <property type="match status" value="1"/>
</dbReference>
<evidence type="ECO:0000313" key="8">
    <source>
        <dbReference type="EMBL" id="CCA24642.1"/>
    </source>
</evidence>
<evidence type="ECO:0000256" key="3">
    <source>
        <dbReference type="ARBA" id="ARBA00022692"/>
    </source>
</evidence>
<feature type="transmembrane region" description="Helical" evidence="6">
    <location>
        <begin position="138"/>
        <end position="160"/>
    </location>
</feature>
<evidence type="ECO:0000259" key="7">
    <source>
        <dbReference type="Pfam" id="PF09335"/>
    </source>
</evidence>
<evidence type="ECO:0000256" key="2">
    <source>
        <dbReference type="ARBA" id="ARBA00022475"/>
    </source>
</evidence>
<keyword evidence="3 6" id="KW-0812">Transmembrane</keyword>
<protein>
    <submittedName>
        <fullName evidence="8">Uncharacterized protein AlNc14C250G9631</fullName>
    </submittedName>
</protein>
<evidence type="ECO:0000256" key="6">
    <source>
        <dbReference type="SAM" id="Phobius"/>
    </source>
</evidence>
<evidence type="ECO:0000256" key="4">
    <source>
        <dbReference type="ARBA" id="ARBA00022989"/>
    </source>
</evidence>
<accession>F0WTF2</accession>
<dbReference type="GO" id="GO:0005886">
    <property type="term" value="C:plasma membrane"/>
    <property type="evidence" value="ECO:0007669"/>
    <property type="project" value="UniProtKB-SubCell"/>
</dbReference>
<feature type="transmembrane region" description="Helical" evidence="6">
    <location>
        <begin position="72"/>
        <end position="95"/>
    </location>
</feature>
<sequence length="317" mass="35352">MFRADNVNVSESHVTSSTGCAAKDFHLGMNHEIMYSLEEDVLRLGNRDDDSRTHEMLHSTLDTKRKGSIRRILVILFVFGTLILLGLHLPVAVYVGAIVNWIGQHKLLGGVVILPFALIASVPLCLPSSLLEMLAGYIFGKLIGTLISLIGKTLGSILAFTLGRYYGRDSAGRYLETRYPMFDALSQTLQGSDWKPLIMFQLSSIPNVVKCYGLAITEVSWTRFAISTFLTGIPHSALWAIAGAQTIDMLKKRNSTQPSIKEWIVVIVGTLLTVAAIYILIRYTRSHLRRLNKNRMVHVAESETQVLISHERLVSHY</sequence>
<name>F0WTF2_9STRA</name>
<reference evidence="8" key="2">
    <citation type="submission" date="2011-02" db="EMBL/GenBank/DDBJ databases">
        <authorList>
            <person name="MacLean D."/>
        </authorList>
    </citation>
    <scope>NUCLEOTIDE SEQUENCE</scope>
</reference>
<gene>
    <name evidence="8" type="primary">AlNc14C250G9631</name>
    <name evidence="8" type="ORF">ALNC14_107860</name>
</gene>
<proteinExistence type="predicted"/>
<organism evidence="8">
    <name type="scientific">Albugo laibachii Nc14</name>
    <dbReference type="NCBI Taxonomy" id="890382"/>
    <lineage>
        <taxon>Eukaryota</taxon>
        <taxon>Sar</taxon>
        <taxon>Stramenopiles</taxon>
        <taxon>Oomycota</taxon>
        <taxon>Peronosporomycetes</taxon>
        <taxon>Albuginales</taxon>
        <taxon>Albuginaceae</taxon>
        <taxon>Albugo</taxon>
    </lineage>
</organism>
<evidence type="ECO:0000256" key="5">
    <source>
        <dbReference type="ARBA" id="ARBA00023136"/>
    </source>
</evidence>
<evidence type="ECO:0000256" key="1">
    <source>
        <dbReference type="ARBA" id="ARBA00004651"/>
    </source>
</evidence>
<reference evidence="8" key="1">
    <citation type="journal article" date="2011" name="PLoS Biol.">
        <title>Gene gain and loss during evolution of obligate parasitism in the white rust pathogen of Arabidopsis thaliana.</title>
        <authorList>
            <person name="Kemen E."/>
            <person name="Gardiner A."/>
            <person name="Schultz-Larsen T."/>
            <person name="Kemen A.C."/>
            <person name="Balmuth A.L."/>
            <person name="Robert-Seilaniantz A."/>
            <person name="Bailey K."/>
            <person name="Holub E."/>
            <person name="Studholme D.J."/>
            <person name="Maclean D."/>
            <person name="Jones J.D."/>
        </authorList>
    </citation>
    <scope>NUCLEOTIDE SEQUENCE</scope>
</reference>
<dbReference type="EMBL" id="FR824295">
    <property type="protein sequence ID" value="CCA24642.1"/>
    <property type="molecule type" value="Genomic_DNA"/>
</dbReference>
<keyword evidence="5 6" id="KW-0472">Membrane</keyword>
<keyword evidence="4 6" id="KW-1133">Transmembrane helix</keyword>
<dbReference type="HOGENOM" id="CLU_073990_1_0_1"/>
<dbReference type="InterPro" id="IPR032816">
    <property type="entry name" value="VTT_dom"/>
</dbReference>
<feature type="transmembrane region" description="Helical" evidence="6">
    <location>
        <begin position="263"/>
        <end position="281"/>
    </location>
</feature>
<dbReference type="PANTHER" id="PTHR12677">
    <property type="entry name" value="GOLGI APPARATUS MEMBRANE PROTEIN TVP38-RELATED"/>
    <property type="match status" value="1"/>
</dbReference>
<keyword evidence="2" id="KW-1003">Cell membrane</keyword>
<feature type="domain" description="VTT" evidence="7">
    <location>
        <begin position="126"/>
        <end position="244"/>
    </location>
</feature>
<comment type="subcellular location">
    <subcellularLocation>
        <location evidence="1">Cell membrane</location>
        <topology evidence="1">Multi-pass membrane protein</topology>
    </subcellularLocation>
</comment>
<dbReference type="AlphaFoldDB" id="F0WTF2"/>